<dbReference type="PROSITE" id="PS51194">
    <property type="entry name" value="HELICASE_CTER"/>
    <property type="match status" value="1"/>
</dbReference>
<sequence length="220" mass="24669">MFSATFPEEIQQLAAKFLHNYIFLAVGIVGSACTDVEQRFFQVGKYDKRSKLLSILENALDERTLIFVETKRNADFLATFLSEQNIQSTSIHGDRYQSEREQALLDFKTGHRKILVATGVAARGLDIKGVQHVINYDLPNSIDEYVHRIGRTGRVGNYGRATSFFDDEHDRNLASSLAKILTQAKQEVPDWLGSFGQGGFSDQFGGRDIRGVCKSVLSWA</sequence>
<gene>
    <name evidence="7" type="ORF">GEV33_005288</name>
</gene>
<dbReference type="AlphaFoldDB" id="A0A8J6HPY2"/>
<dbReference type="SMART" id="SM00490">
    <property type="entry name" value="HELICc"/>
    <property type="match status" value="1"/>
</dbReference>
<keyword evidence="5" id="KW-0067">ATP-binding</keyword>
<dbReference type="GO" id="GO:0003724">
    <property type="term" value="F:RNA helicase activity"/>
    <property type="evidence" value="ECO:0007669"/>
    <property type="project" value="UniProtKB-EC"/>
</dbReference>
<dbReference type="GO" id="GO:0016787">
    <property type="term" value="F:hydrolase activity"/>
    <property type="evidence" value="ECO:0007669"/>
    <property type="project" value="UniProtKB-KW"/>
</dbReference>
<name>A0A8J6HPY2_TENMO</name>
<keyword evidence="4" id="KW-0347">Helicase</keyword>
<dbReference type="SUPFAM" id="SSF52540">
    <property type="entry name" value="P-loop containing nucleoside triphosphate hydrolases"/>
    <property type="match status" value="1"/>
</dbReference>
<reference evidence="7" key="1">
    <citation type="journal article" date="2020" name="J Insects Food Feed">
        <title>The yellow mealworm (Tenebrio molitor) genome: a resource for the emerging insects as food and feed industry.</title>
        <authorList>
            <person name="Eriksson T."/>
            <person name="Andere A."/>
            <person name="Kelstrup H."/>
            <person name="Emery V."/>
            <person name="Picard C."/>
        </authorList>
    </citation>
    <scope>NUCLEOTIDE SEQUENCE</scope>
    <source>
        <strain evidence="7">Stoneville</strain>
        <tissue evidence="7">Whole head</tissue>
    </source>
</reference>
<accession>A0A8J6HPY2</accession>
<dbReference type="FunFam" id="3.40.50.300:FF:000008">
    <property type="entry name" value="ATP-dependent RNA helicase RhlB"/>
    <property type="match status" value="1"/>
</dbReference>
<evidence type="ECO:0000313" key="7">
    <source>
        <dbReference type="EMBL" id="KAH0817503.1"/>
    </source>
</evidence>
<keyword evidence="8" id="KW-1185">Reference proteome</keyword>
<evidence type="ECO:0000256" key="2">
    <source>
        <dbReference type="ARBA" id="ARBA00022741"/>
    </source>
</evidence>
<dbReference type="Gene3D" id="3.40.50.300">
    <property type="entry name" value="P-loop containing nucleotide triphosphate hydrolases"/>
    <property type="match status" value="2"/>
</dbReference>
<evidence type="ECO:0000313" key="8">
    <source>
        <dbReference type="Proteomes" id="UP000719412"/>
    </source>
</evidence>
<dbReference type="PANTHER" id="PTHR47958">
    <property type="entry name" value="ATP-DEPENDENT RNA HELICASE DBP3"/>
    <property type="match status" value="1"/>
</dbReference>
<dbReference type="EMBL" id="JABDTM020019355">
    <property type="protein sequence ID" value="KAH0817503.1"/>
    <property type="molecule type" value="Genomic_DNA"/>
</dbReference>
<dbReference type="Pfam" id="PF00271">
    <property type="entry name" value="Helicase_C"/>
    <property type="match status" value="1"/>
</dbReference>
<reference evidence="7" key="2">
    <citation type="submission" date="2021-08" db="EMBL/GenBank/DDBJ databases">
        <authorList>
            <person name="Eriksson T."/>
        </authorList>
    </citation>
    <scope>NUCLEOTIDE SEQUENCE</scope>
    <source>
        <strain evidence="7">Stoneville</strain>
        <tissue evidence="7">Whole head</tissue>
    </source>
</reference>
<dbReference type="InterPro" id="IPR027417">
    <property type="entry name" value="P-loop_NTPase"/>
</dbReference>
<proteinExistence type="predicted"/>
<dbReference type="Proteomes" id="UP000719412">
    <property type="component" value="Unassembled WGS sequence"/>
</dbReference>
<keyword evidence="3" id="KW-0378">Hydrolase</keyword>
<dbReference type="InterPro" id="IPR001650">
    <property type="entry name" value="Helicase_C-like"/>
</dbReference>
<protein>
    <recommendedName>
        <fullName evidence="1">RNA helicase</fullName>
        <ecNumber evidence="1">3.6.4.13</ecNumber>
    </recommendedName>
</protein>
<evidence type="ECO:0000256" key="4">
    <source>
        <dbReference type="ARBA" id="ARBA00022806"/>
    </source>
</evidence>
<feature type="domain" description="Helicase C-terminal" evidence="6">
    <location>
        <begin position="48"/>
        <end position="196"/>
    </location>
</feature>
<dbReference type="EC" id="3.6.4.13" evidence="1"/>
<dbReference type="GO" id="GO:0031047">
    <property type="term" value="P:regulatory ncRNA-mediated gene silencing"/>
    <property type="evidence" value="ECO:0007669"/>
    <property type="project" value="UniProtKB-ARBA"/>
</dbReference>
<dbReference type="GO" id="GO:0005524">
    <property type="term" value="F:ATP binding"/>
    <property type="evidence" value="ECO:0007669"/>
    <property type="project" value="UniProtKB-KW"/>
</dbReference>
<evidence type="ECO:0000256" key="1">
    <source>
        <dbReference type="ARBA" id="ARBA00012552"/>
    </source>
</evidence>
<evidence type="ECO:0000259" key="6">
    <source>
        <dbReference type="PROSITE" id="PS51194"/>
    </source>
</evidence>
<dbReference type="CDD" id="cd18787">
    <property type="entry name" value="SF2_C_DEAD"/>
    <property type="match status" value="1"/>
</dbReference>
<evidence type="ECO:0000256" key="3">
    <source>
        <dbReference type="ARBA" id="ARBA00022801"/>
    </source>
</evidence>
<evidence type="ECO:0000256" key="5">
    <source>
        <dbReference type="ARBA" id="ARBA00022840"/>
    </source>
</evidence>
<organism evidence="7 8">
    <name type="scientific">Tenebrio molitor</name>
    <name type="common">Yellow mealworm beetle</name>
    <dbReference type="NCBI Taxonomy" id="7067"/>
    <lineage>
        <taxon>Eukaryota</taxon>
        <taxon>Metazoa</taxon>
        <taxon>Ecdysozoa</taxon>
        <taxon>Arthropoda</taxon>
        <taxon>Hexapoda</taxon>
        <taxon>Insecta</taxon>
        <taxon>Pterygota</taxon>
        <taxon>Neoptera</taxon>
        <taxon>Endopterygota</taxon>
        <taxon>Coleoptera</taxon>
        <taxon>Polyphaga</taxon>
        <taxon>Cucujiformia</taxon>
        <taxon>Tenebrionidae</taxon>
        <taxon>Tenebrio</taxon>
    </lineage>
</organism>
<comment type="caution">
    <text evidence="7">The sequence shown here is derived from an EMBL/GenBank/DDBJ whole genome shotgun (WGS) entry which is preliminary data.</text>
</comment>
<keyword evidence="2" id="KW-0547">Nucleotide-binding</keyword>